<evidence type="ECO:0000313" key="2">
    <source>
        <dbReference type="Proteomes" id="UP000193942"/>
    </source>
</evidence>
<sequence>MIVNIIRLHLHYSVLLIENHFSLYYPCSNNVLRSDNLLNN</sequence>
<comment type="caution">
    <text evidence="1">The sequence shown here is derived from an EMBL/GenBank/DDBJ whole genome shotgun (WGS) entry which is preliminary data.</text>
</comment>
<evidence type="ECO:0000313" key="1">
    <source>
        <dbReference type="EMBL" id="OSK92719.1"/>
    </source>
</evidence>
<gene>
    <name evidence="1" type="ORF">ECXG_01230</name>
</gene>
<accession>A0A1X3IX12</accession>
<proteinExistence type="predicted"/>
<dbReference type="AlphaFoldDB" id="A0A1X3IX12"/>
<dbReference type="EMBL" id="ADIZ01000031">
    <property type="protein sequence ID" value="OSK92719.1"/>
    <property type="molecule type" value="Genomic_DNA"/>
</dbReference>
<reference evidence="1 2" key="1">
    <citation type="submission" date="2010-04" db="EMBL/GenBank/DDBJ databases">
        <title>The Genome Sequence of Escherichia coli TA447.</title>
        <authorList>
            <consortium name="The Broad Institute Genome Sequencing Platform"/>
            <consortium name="The Broad Institute Genome Sequencing Center for Infectious Disease"/>
            <person name="Feldgarden M."/>
            <person name="Gordon D.M."/>
            <person name="Johnson J.R."/>
            <person name="Johnston B.D."/>
            <person name="Young S."/>
            <person name="Zeng Q."/>
            <person name="Koehrsen M."/>
            <person name="Alvarado L."/>
            <person name="Berlin A.M."/>
            <person name="Borenstein D."/>
            <person name="Chapman S.B."/>
            <person name="Chen Z."/>
            <person name="Engels R."/>
            <person name="Freedman E."/>
            <person name="Gellesch M."/>
            <person name="Goldberg J."/>
            <person name="Griggs A."/>
            <person name="Gujja S."/>
            <person name="Heilman E.R."/>
            <person name="Heiman D.I."/>
            <person name="Hepburn T.A."/>
            <person name="Howarth C."/>
            <person name="Jen D."/>
            <person name="Larson L."/>
            <person name="Mehta T."/>
            <person name="Park D."/>
            <person name="Pearson M."/>
            <person name="Richards J."/>
            <person name="Roberts A."/>
            <person name="Saif S."/>
            <person name="Shea T.D."/>
            <person name="Shenoy N."/>
            <person name="Sisk P."/>
            <person name="Stolte C."/>
            <person name="Sykes S.N."/>
            <person name="Walk T."/>
            <person name="White J."/>
            <person name="Yandava C."/>
            <person name="Haas B."/>
            <person name="Henn M.R."/>
            <person name="Nusbaum C."/>
            <person name="Birren B."/>
        </authorList>
    </citation>
    <scope>NUCLEOTIDE SEQUENCE [LARGE SCALE GENOMIC DNA]</scope>
    <source>
        <strain evidence="1 2">TA447</strain>
    </source>
</reference>
<organism evidence="1 2">
    <name type="scientific">Escherichia coli TA447</name>
    <dbReference type="NCBI Taxonomy" id="656447"/>
    <lineage>
        <taxon>Bacteria</taxon>
        <taxon>Pseudomonadati</taxon>
        <taxon>Pseudomonadota</taxon>
        <taxon>Gammaproteobacteria</taxon>
        <taxon>Enterobacterales</taxon>
        <taxon>Enterobacteriaceae</taxon>
        <taxon>Escherichia</taxon>
    </lineage>
</organism>
<name>A0A1X3IX12_ECOLX</name>
<dbReference type="Proteomes" id="UP000193942">
    <property type="component" value="Unassembled WGS sequence"/>
</dbReference>
<protein>
    <submittedName>
        <fullName evidence="1">Uncharacterized protein</fullName>
    </submittedName>
</protein>